<dbReference type="GO" id="GO:0005509">
    <property type="term" value="F:calcium ion binding"/>
    <property type="evidence" value="ECO:0007669"/>
    <property type="project" value="InterPro"/>
</dbReference>
<dbReference type="Pfam" id="PF01023">
    <property type="entry name" value="S_100"/>
    <property type="match status" value="1"/>
</dbReference>
<evidence type="ECO:0000313" key="6">
    <source>
        <dbReference type="Proteomes" id="UP000265120"/>
    </source>
</evidence>
<dbReference type="PROSITE" id="PS00018">
    <property type="entry name" value="EF_HAND_1"/>
    <property type="match status" value="1"/>
</dbReference>
<dbReference type="AlphaFoldDB" id="A0A3P8VL09"/>
<dbReference type="GO" id="GO:0046914">
    <property type="term" value="F:transition metal ion binding"/>
    <property type="evidence" value="ECO:0007669"/>
    <property type="project" value="InterPro"/>
</dbReference>
<dbReference type="OrthoDB" id="26525at2759"/>
<dbReference type="InterPro" id="IPR002048">
    <property type="entry name" value="EF_hand_dom"/>
</dbReference>
<dbReference type="OMA" id="LECEGEC"/>
<dbReference type="PANTHER" id="PTHR11639:SF134">
    <property type="entry name" value="PROTEIN S100-A1-RELATED"/>
    <property type="match status" value="1"/>
</dbReference>
<name>A0A3P8VL09_CYNSE</name>
<dbReference type="InterPro" id="IPR018247">
    <property type="entry name" value="EF_Hand_1_Ca_BS"/>
</dbReference>
<dbReference type="InterPro" id="IPR013787">
    <property type="entry name" value="S100_Ca-bd_sub"/>
</dbReference>
<evidence type="ECO:0000256" key="3">
    <source>
        <dbReference type="ARBA" id="ARBA00022837"/>
    </source>
</evidence>
<dbReference type="SMART" id="SM00054">
    <property type="entry name" value="EFh"/>
    <property type="match status" value="1"/>
</dbReference>
<keyword evidence="2" id="KW-0479">Metal-binding</keyword>
<comment type="similarity">
    <text evidence="1">Belongs to the S-100 family.</text>
</comment>
<dbReference type="STRING" id="244447.ENSCSEP00000015047"/>
<dbReference type="Ensembl" id="ENSCSET00000015228.1">
    <property type="protein sequence ID" value="ENSCSEP00000015049.1"/>
    <property type="gene ID" value="ENSCSEG00000009678.1"/>
</dbReference>
<keyword evidence="3" id="KW-0106">Calcium</keyword>
<dbReference type="InterPro" id="IPR034325">
    <property type="entry name" value="S-100_dom"/>
</dbReference>
<reference evidence="5 6" key="1">
    <citation type="journal article" date="2014" name="Nat. Genet.">
        <title>Whole-genome sequence of a flatfish provides insights into ZW sex chromosome evolution and adaptation to a benthic lifestyle.</title>
        <authorList>
            <person name="Chen S."/>
            <person name="Zhang G."/>
            <person name="Shao C."/>
            <person name="Huang Q."/>
            <person name="Liu G."/>
            <person name="Zhang P."/>
            <person name="Song W."/>
            <person name="An N."/>
            <person name="Chalopin D."/>
            <person name="Volff J.N."/>
            <person name="Hong Y."/>
            <person name="Li Q."/>
            <person name="Sha Z."/>
            <person name="Zhou H."/>
            <person name="Xie M."/>
            <person name="Yu Q."/>
            <person name="Liu Y."/>
            <person name="Xiang H."/>
            <person name="Wang N."/>
            <person name="Wu K."/>
            <person name="Yang C."/>
            <person name="Zhou Q."/>
            <person name="Liao X."/>
            <person name="Yang L."/>
            <person name="Hu Q."/>
            <person name="Zhang J."/>
            <person name="Meng L."/>
            <person name="Jin L."/>
            <person name="Tian Y."/>
            <person name="Lian J."/>
            <person name="Yang J."/>
            <person name="Miao G."/>
            <person name="Liu S."/>
            <person name="Liang Z."/>
            <person name="Yan F."/>
            <person name="Li Y."/>
            <person name="Sun B."/>
            <person name="Zhang H."/>
            <person name="Zhang J."/>
            <person name="Zhu Y."/>
            <person name="Du M."/>
            <person name="Zhao Y."/>
            <person name="Schartl M."/>
            <person name="Tang Q."/>
            <person name="Wang J."/>
        </authorList>
    </citation>
    <scope>NUCLEOTIDE SEQUENCE</scope>
</reference>
<dbReference type="Ensembl" id="ENSCSET00000015226.1">
    <property type="protein sequence ID" value="ENSCSEP00000015047.1"/>
    <property type="gene ID" value="ENSCSEG00000009678.1"/>
</dbReference>
<dbReference type="GO" id="GO:0048306">
    <property type="term" value="F:calcium-dependent protein binding"/>
    <property type="evidence" value="ECO:0007669"/>
    <property type="project" value="TreeGrafter"/>
</dbReference>
<dbReference type="InterPro" id="IPR011992">
    <property type="entry name" value="EF-hand-dom_pair"/>
</dbReference>
<dbReference type="GeneID" id="103388691"/>
<evidence type="ECO:0000256" key="2">
    <source>
        <dbReference type="ARBA" id="ARBA00022723"/>
    </source>
</evidence>
<keyword evidence="6" id="KW-1185">Reference proteome</keyword>
<organism evidence="5 6">
    <name type="scientific">Cynoglossus semilaevis</name>
    <name type="common">Tongue sole</name>
    <dbReference type="NCBI Taxonomy" id="244447"/>
    <lineage>
        <taxon>Eukaryota</taxon>
        <taxon>Metazoa</taxon>
        <taxon>Chordata</taxon>
        <taxon>Craniata</taxon>
        <taxon>Vertebrata</taxon>
        <taxon>Euteleostomi</taxon>
        <taxon>Actinopterygii</taxon>
        <taxon>Neopterygii</taxon>
        <taxon>Teleostei</taxon>
        <taxon>Neoteleostei</taxon>
        <taxon>Acanthomorphata</taxon>
        <taxon>Carangaria</taxon>
        <taxon>Pleuronectiformes</taxon>
        <taxon>Pleuronectoidei</taxon>
        <taxon>Cynoglossidae</taxon>
        <taxon>Cynoglossinae</taxon>
        <taxon>Cynoglossus</taxon>
    </lineage>
</organism>
<evidence type="ECO:0000313" key="5">
    <source>
        <dbReference type="Ensembl" id="ENSCSEP00000015047.1"/>
    </source>
</evidence>
<dbReference type="SUPFAM" id="SSF47473">
    <property type="entry name" value="EF-hand"/>
    <property type="match status" value="1"/>
</dbReference>
<dbReference type="RefSeq" id="XP_008322027.1">
    <property type="nucleotide sequence ID" value="XM_008323805.2"/>
</dbReference>
<dbReference type="Proteomes" id="UP000265120">
    <property type="component" value="Chromosome 13"/>
</dbReference>
<accession>A0A3P8VL09</accession>
<protein>
    <submittedName>
        <fullName evidence="5">S100 calcium binding protein A1</fullName>
    </submittedName>
</protein>
<evidence type="ECO:0000259" key="4">
    <source>
        <dbReference type="PROSITE" id="PS50222"/>
    </source>
</evidence>
<feature type="domain" description="EF-hand" evidence="4">
    <location>
        <begin position="50"/>
        <end position="85"/>
    </location>
</feature>
<proteinExistence type="inferred from homology"/>
<dbReference type="KEGG" id="csem:103388691"/>
<dbReference type="Pfam" id="PF00036">
    <property type="entry name" value="EF-hand_1"/>
    <property type="match status" value="1"/>
</dbReference>
<evidence type="ECO:0000256" key="1">
    <source>
        <dbReference type="ARBA" id="ARBA00007323"/>
    </source>
</evidence>
<dbReference type="PANTHER" id="PTHR11639">
    <property type="entry name" value="S100 CALCIUM-BINDING PROTEIN"/>
    <property type="match status" value="1"/>
</dbReference>
<reference evidence="5" key="2">
    <citation type="submission" date="2025-05" db="UniProtKB">
        <authorList>
            <consortium name="Ensembl"/>
        </authorList>
    </citation>
    <scope>IDENTIFICATION</scope>
</reference>
<dbReference type="GeneTree" id="ENSGT00940000160475"/>
<dbReference type="PROSITE" id="PS50222">
    <property type="entry name" value="EF_HAND_2"/>
    <property type="match status" value="1"/>
</dbReference>
<sequence>MASPLQDAISTIVAVFNSYSAREGDKYKLNKAELATLFREQLPEYMEKSECSKTVEQIMNDLDLDKDGEVDFKEFMNLTATLTCFCNEFFVDFMKYLECEGECEGGDGEGEGKGQEQKKCPI</sequence>
<dbReference type="CDD" id="cd00213">
    <property type="entry name" value="S-100"/>
    <property type="match status" value="1"/>
</dbReference>
<dbReference type="Gene3D" id="1.10.238.10">
    <property type="entry name" value="EF-hand"/>
    <property type="match status" value="1"/>
</dbReference>
<dbReference type="SMART" id="SM01394">
    <property type="entry name" value="S_100"/>
    <property type="match status" value="1"/>
</dbReference>